<evidence type="ECO:0000259" key="1">
    <source>
        <dbReference type="Pfam" id="PF06985"/>
    </source>
</evidence>
<evidence type="ECO:0000313" key="3">
    <source>
        <dbReference type="Proteomes" id="UP000434172"/>
    </source>
</evidence>
<dbReference type="PANTHER" id="PTHR24148">
    <property type="entry name" value="ANKYRIN REPEAT DOMAIN-CONTAINING PROTEIN 39 HOMOLOG-RELATED"/>
    <property type="match status" value="1"/>
</dbReference>
<feature type="domain" description="Heterokaryon incompatibility" evidence="1">
    <location>
        <begin position="151"/>
        <end position="282"/>
    </location>
</feature>
<dbReference type="InterPro" id="IPR052895">
    <property type="entry name" value="HetReg/Transcr_Mod"/>
</dbReference>
<dbReference type="InterPro" id="IPR010730">
    <property type="entry name" value="HET"/>
</dbReference>
<dbReference type="PANTHER" id="PTHR24148:SF64">
    <property type="entry name" value="HETEROKARYON INCOMPATIBILITY DOMAIN-CONTAINING PROTEIN"/>
    <property type="match status" value="1"/>
</dbReference>
<name>A0A8H3WDJ9_9PEZI</name>
<reference evidence="2 3" key="1">
    <citation type="submission" date="2019-12" db="EMBL/GenBank/DDBJ databases">
        <title>A genome sequence resource for the geographically widespread anthracnose pathogen Colletotrichum asianum.</title>
        <authorList>
            <person name="Meng Y."/>
        </authorList>
    </citation>
    <scope>NUCLEOTIDE SEQUENCE [LARGE SCALE GENOMIC DNA]</scope>
    <source>
        <strain evidence="2 3">ICMP 18580</strain>
    </source>
</reference>
<gene>
    <name evidence="2" type="ORF">GQ607_006841</name>
</gene>
<dbReference type="EMBL" id="WOWK01000033">
    <property type="protein sequence ID" value="KAF0326023.1"/>
    <property type="molecule type" value="Genomic_DNA"/>
</dbReference>
<accession>A0A8H3WDJ9</accession>
<evidence type="ECO:0000313" key="2">
    <source>
        <dbReference type="EMBL" id="KAF0326023.1"/>
    </source>
</evidence>
<comment type="caution">
    <text evidence="2">The sequence shown here is derived from an EMBL/GenBank/DDBJ whole genome shotgun (WGS) entry which is preliminary data.</text>
</comment>
<proteinExistence type="predicted"/>
<dbReference type="AlphaFoldDB" id="A0A8H3WDJ9"/>
<dbReference type="Proteomes" id="UP000434172">
    <property type="component" value="Unassembled WGS sequence"/>
</dbReference>
<sequence length="320" mass="35971">MINWHSSACRRPDVMFLDDIGAPSCLNCGEIGAIDEAPSANAPNNPPETPQRAGFELRWPASLSFTEDGSGNDDSTEQSKPNCPAAGEMFVAGETLRATDVGKHTTASAEMSFYEPLHARKIRILQLLPGEYGDPVRCNIRTVDLQFKPEYEALSYTWADSNGDASLSQRIYIGERYDILRITANCANALRRLRFPAWSRDLWVDAVCIDQNNIYERSHQVGIMRYIYATAKRVLVYLGEDAEDNGQDPAIPWKYENQGNTLELNTGISHRPYFTRTWIIQEIASARSAWIICGSRGMRWQDFVAADAEYQTHETKSSLC</sequence>
<keyword evidence="3" id="KW-1185">Reference proteome</keyword>
<protein>
    <recommendedName>
        <fullName evidence="1">Heterokaryon incompatibility domain-containing protein</fullName>
    </recommendedName>
</protein>
<dbReference type="Pfam" id="PF06985">
    <property type="entry name" value="HET"/>
    <property type="match status" value="1"/>
</dbReference>
<organism evidence="2 3">
    <name type="scientific">Colletotrichum asianum</name>
    <dbReference type="NCBI Taxonomy" id="702518"/>
    <lineage>
        <taxon>Eukaryota</taxon>
        <taxon>Fungi</taxon>
        <taxon>Dikarya</taxon>
        <taxon>Ascomycota</taxon>
        <taxon>Pezizomycotina</taxon>
        <taxon>Sordariomycetes</taxon>
        <taxon>Hypocreomycetidae</taxon>
        <taxon>Glomerellales</taxon>
        <taxon>Glomerellaceae</taxon>
        <taxon>Colletotrichum</taxon>
        <taxon>Colletotrichum gloeosporioides species complex</taxon>
    </lineage>
</organism>
<dbReference type="OrthoDB" id="4850135at2759"/>